<sequence>MPEGVPDGQPGAGTAEGEGSAVAEATPGDDVVVGDRFAWYVDQVREHIFPIALATEHTTDFYGRVSALPLGTVQIGTFGFSPVRAVRTPRHVRRGDPEMYQLAWMRRSPIRVRQLRNDAFVGTGDMVFFDTSHPLEAEVRDGHETAEVVMLRIPRDVLPLNPAHADRILALRLTSDTVTGTLLRRHIDTLLARAREIGAAESHRLGTLTADLVAAFIADRLDRTDLLPAETRSAVLRAEINTFIDRHLGNPDLRPADIAAHHHISVRTLHALFRHEPHTVAATIRRRRLERCRIDLADHRLGDLAIGALAARWGFALPAEFSRAFRVVYGLSPSEYRLTARGGAG</sequence>
<dbReference type="EMBL" id="JAAGMS010000238">
    <property type="protein sequence ID" value="NEC00535.1"/>
    <property type="molecule type" value="Genomic_DNA"/>
</dbReference>
<keyword evidence="1" id="KW-0805">Transcription regulation</keyword>
<dbReference type="Proteomes" id="UP000470951">
    <property type="component" value="Unassembled WGS sequence"/>
</dbReference>
<keyword evidence="3" id="KW-0804">Transcription</keyword>
<evidence type="ECO:0000259" key="5">
    <source>
        <dbReference type="PROSITE" id="PS01124"/>
    </source>
</evidence>
<dbReference type="Pfam" id="PF14525">
    <property type="entry name" value="AraC_binding_2"/>
    <property type="match status" value="1"/>
</dbReference>
<evidence type="ECO:0000313" key="6">
    <source>
        <dbReference type="EMBL" id="NEC00535.1"/>
    </source>
</evidence>
<gene>
    <name evidence="6" type="ORF">G3I58_21515</name>
</gene>
<dbReference type="Gene3D" id="1.10.10.60">
    <property type="entry name" value="Homeodomain-like"/>
    <property type="match status" value="1"/>
</dbReference>
<dbReference type="InterPro" id="IPR018060">
    <property type="entry name" value="HTH_AraC"/>
</dbReference>
<protein>
    <submittedName>
        <fullName evidence="6">Helix-turn-helix domain-containing protein</fullName>
    </submittedName>
</protein>
<dbReference type="AlphaFoldDB" id="A0A7K3REF0"/>
<proteinExistence type="predicted"/>
<keyword evidence="2" id="KW-0238">DNA-binding</keyword>
<dbReference type="PANTHER" id="PTHR46796">
    <property type="entry name" value="HTH-TYPE TRANSCRIPTIONAL ACTIVATOR RHAS-RELATED"/>
    <property type="match status" value="1"/>
</dbReference>
<evidence type="ECO:0000256" key="1">
    <source>
        <dbReference type="ARBA" id="ARBA00023015"/>
    </source>
</evidence>
<reference evidence="6 7" key="1">
    <citation type="submission" date="2020-01" db="EMBL/GenBank/DDBJ databases">
        <title>Insect and environment-associated Actinomycetes.</title>
        <authorList>
            <person name="Currrie C."/>
            <person name="Chevrette M."/>
            <person name="Carlson C."/>
            <person name="Stubbendieck R."/>
            <person name="Wendt-Pienkowski E."/>
        </authorList>
    </citation>
    <scope>NUCLEOTIDE SEQUENCE [LARGE SCALE GENOMIC DNA]</scope>
    <source>
        <strain evidence="6 7">SID7903</strain>
    </source>
</reference>
<dbReference type="InterPro" id="IPR050204">
    <property type="entry name" value="AraC_XylS_family_regulators"/>
</dbReference>
<dbReference type="InterPro" id="IPR009057">
    <property type="entry name" value="Homeodomain-like_sf"/>
</dbReference>
<name>A0A7K3REF0_STRAQ</name>
<evidence type="ECO:0000256" key="2">
    <source>
        <dbReference type="ARBA" id="ARBA00023125"/>
    </source>
</evidence>
<comment type="caution">
    <text evidence="6">The sequence shown here is derived from an EMBL/GenBank/DDBJ whole genome shotgun (WGS) entry which is preliminary data.</text>
</comment>
<dbReference type="RefSeq" id="WP_087764555.1">
    <property type="nucleotide sequence ID" value="NZ_JAAGLK010000360.1"/>
</dbReference>
<dbReference type="Pfam" id="PF12833">
    <property type="entry name" value="HTH_18"/>
    <property type="match status" value="1"/>
</dbReference>
<dbReference type="InterPro" id="IPR035418">
    <property type="entry name" value="AraC-bd_2"/>
</dbReference>
<dbReference type="PROSITE" id="PS01124">
    <property type="entry name" value="HTH_ARAC_FAMILY_2"/>
    <property type="match status" value="1"/>
</dbReference>
<evidence type="ECO:0000256" key="3">
    <source>
        <dbReference type="ARBA" id="ARBA00023163"/>
    </source>
</evidence>
<dbReference type="PANTHER" id="PTHR46796:SF6">
    <property type="entry name" value="ARAC SUBFAMILY"/>
    <property type="match status" value="1"/>
</dbReference>
<evidence type="ECO:0000256" key="4">
    <source>
        <dbReference type="SAM" id="MobiDB-lite"/>
    </source>
</evidence>
<feature type="region of interest" description="Disordered" evidence="4">
    <location>
        <begin position="1"/>
        <end position="26"/>
    </location>
</feature>
<evidence type="ECO:0000313" key="7">
    <source>
        <dbReference type="Proteomes" id="UP000470951"/>
    </source>
</evidence>
<feature type="domain" description="HTH araC/xylS-type" evidence="5">
    <location>
        <begin position="238"/>
        <end position="339"/>
    </location>
</feature>
<dbReference type="SMART" id="SM00342">
    <property type="entry name" value="HTH_ARAC"/>
    <property type="match status" value="1"/>
</dbReference>
<accession>A0A7K3REF0</accession>
<dbReference type="SUPFAM" id="SSF46689">
    <property type="entry name" value="Homeodomain-like"/>
    <property type="match status" value="1"/>
</dbReference>
<dbReference type="GO" id="GO:0003700">
    <property type="term" value="F:DNA-binding transcription factor activity"/>
    <property type="evidence" value="ECO:0007669"/>
    <property type="project" value="InterPro"/>
</dbReference>
<organism evidence="6 7">
    <name type="scientific">Streptomyces anulatus</name>
    <name type="common">Streptomyces chrysomallus</name>
    <dbReference type="NCBI Taxonomy" id="1892"/>
    <lineage>
        <taxon>Bacteria</taxon>
        <taxon>Bacillati</taxon>
        <taxon>Actinomycetota</taxon>
        <taxon>Actinomycetes</taxon>
        <taxon>Kitasatosporales</taxon>
        <taxon>Streptomycetaceae</taxon>
        <taxon>Streptomyces</taxon>
    </lineage>
</organism>
<dbReference type="GO" id="GO:0043565">
    <property type="term" value="F:sequence-specific DNA binding"/>
    <property type="evidence" value="ECO:0007669"/>
    <property type="project" value="InterPro"/>
</dbReference>